<keyword evidence="5" id="KW-1185">Reference proteome</keyword>
<dbReference type="Gene3D" id="3.40.50.720">
    <property type="entry name" value="NAD(P)-binding Rossmann-like Domain"/>
    <property type="match status" value="1"/>
</dbReference>
<dbReference type="InterPro" id="IPR020843">
    <property type="entry name" value="ER"/>
</dbReference>
<proteinExistence type="inferred from homology"/>
<dbReference type="InterPro" id="IPR013154">
    <property type="entry name" value="ADH-like_N"/>
</dbReference>
<dbReference type="PANTHER" id="PTHR45348:SF7">
    <property type="entry name" value="ZINC BINDING OXIDOREDUCTASE, PUTATIVE-RELATED"/>
    <property type="match status" value="1"/>
</dbReference>
<dbReference type="InterPro" id="IPR047122">
    <property type="entry name" value="Trans-enoyl_RdTase-like"/>
</dbReference>
<dbReference type="Proteomes" id="UP000696573">
    <property type="component" value="Unassembled WGS sequence"/>
</dbReference>
<dbReference type="Pfam" id="PF08240">
    <property type="entry name" value="ADH_N"/>
    <property type="match status" value="1"/>
</dbReference>
<dbReference type="SMART" id="SM00829">
    <property type="entry name" value="PKS_ER"/>
    <property type="match status" value="1"/>
</dbReference>
<evidence type="ECO:0000313" key="4">
    <source>
        <dbReference type="EMBL" id="CAH0018780.1"/>
    </source>
</evidence>
<dbReference type="EMBL" id="CABFNQ020000544">
    <property type="protein sequence ID" value="CAH0018780.1"/>
    <property type="molecule type" value="Genomic_DNA"/>
</dbReference>
<accession>A0A9N9V594</accession>
<dbReference type="GO" id="GO:0016651">
    <property type="term" value="F:oxidoreductase activity, acting on NAD(P)H"/>
    <property type="evidence" value="ECO:0007669"/>
    <property type="project" value="InterPro"/>
</dbReference>
<sequence>MKALLLEPATKTVVIRDIPNPTPGNGEVLVRVHAIALNPIDALYTYQPLAKQKSRVIGTDFAGIVVGTAPDIRGSGDRRTTIGARVSGFLQGAASVNDRPGAFAEYIVVPYDLLWLIPASMSLESASAISMCGLTAAQALFTRLKLPCPFVSLRSSYLNEVASDAKDSEEPIHILIYGSSTSLGLYAAQLIHSCASQMTRKVRLIGIARASQHAFLRQPPYAYDDLFDYKDSYWVDAVINATGGRGVQYALDCISEGETIAKVHATFAKNVRGDGHFAVFRGPSGGRYRADGLRVNPMYGAVWEGLGVEVEYNGSTMPANPAARAFAAAFFSDLSSNERLKLQPNPIRLMPGGLERVVPDGFELLGKNQVSARSASHGRSEDWMRPISGEKLNDQWELNNLAHESNDTDEETKRLIHRLNGILLFTSSCRTIAKRKIMIAQMAIFFPNLEAAMKTKYNAFFQSLPEFNFKECLLVQVADNEEPFLPALSKKLEGDFREHVDRYADPSTNSNEGGSV</sequence>
<dbReference type="CDD" id="cd08249">
    <property type="entry name" value="enoyl_reductase_like"/>
    <property type="match status" value="1"/>
</dbReference>
<comment type="similarity">
    <text evidence="1">Belongs to the zinc-containing alcohol dehydrogenase family.</text>
</comment>
<gene>
    <name evidence="4" type="ORF">CRHIZ90672A_00005404</name>
</gene>
<dbReference type="InterPro" id="IPR036291">
    <property type="entry name" value="NAD(P)-bd_dom_sf"/>
</dbReference>
<dbReference type="Gene3D" id="3.90.180.10">
    <property type="entry name" value="Medium-chain alcohol dehydrogenases, catalytic domain"/>
    <property type="match status" value="1"/>
</dbReference>
<protein>
    <recommendedName>
        <fullName evidence="3">Enoyl reductase (ER) domain-containing protein</fullName>
    </recommendedName>
</protein>
<dbReference type="SUPFAM" id="SSF50129">
    <property type="entry name" value="GroES-like"/>
    <property type="match status" value="1"/>
</dbReference>
<dbReference type="OrthoDB" id="9992527at2759"/>
<dbReference type="AlphaFoldDB" id="A0A9N9V594"/>
<reference evidence="4" key="1">
    <citation type="submission" date="2021-10" db="EMBL/GenBank/DDBJ databases">
        <authorList>
            <person name="Piombo E."/>
        </authorList>
    </citation>
    <scope>NUCLEOTIDE SEQUENCE</scope>
</reference>
<keyword evidence="2" id="KW-0560">Oxidoreductase</keyword>
<dbReference type="SUPFAM" id="SSF51735">
    <property type="entry name" value="NAD(P)-binding Rossmann-fold domains"/>
    <property type="match status" value="1"/>
</dbReference>
<feature type="domain" description="Enoyl reductase (ER)" evidence="3">
    <location>
        <begin position="9"/>
        <end position="340"/>
    </location>
</feature>
<organism evidence="4 5">
    <name type="scientific">Clonostachys rhizophaga</name>
    <dbReference type="NCBI Taxonomy" id="160324"/>
    <lineage>
        <taxon>Eukaryota</taxon>
        <taxon>Fungi</taxon>
        <taxon>Dikarya</taxon>
        <taxon>Ascomycota</taxon>
        <taxon>Pezizomycotina</taxon>
        <taxon>Sordariomycetes</taxon>
        <taxon>Hypocreomycetidae</taxon>
        <taxon>Hypocreales</taxon>
        <taxon>Bionectriaceae</taxon>
        <taxon>Clonostachys</taxon>
    </lineage>
</organism>
<dbReference type="InterPro" id="IPR011032">
    <property type="entry name" value="GroES-like_sf"/>
</dbReference>
<evidence type="ECO:0000256" key="2">
    <source>
        <dbReference type="ARBA" id="ARBA00023002"/>
    </source>
</evidence>
<evidence type="ECO:0000259" key="3">
    <source>
        <dbReference type="SMART" id="SM00829"/>
    </source>
</evidence>
<evidence type="ECO:0000256" key="1">
    <source>
        <dbReference type="ARBA" id="ARBA00008072"/>
    </source>
</evidence>
<comment type="caution">
    <text evidence="4">The sequence shown here is derived from an EMBL/GenBank/DDBJ whole genome shotgun (WGS) entry which is preliminary data.</text>
</comment>
<evidence type="ECO:0000313" key="5">
    <source>
        <dbReference type="Proteomes" id="UP000696573"/>
    </source>
</evidence>
<dbReference type="PANTHER" id="PTHR45348">
    <property type="entry name" value="HYPOTHETICAL OXIDOREDUCTASE (EUROFUNG)"/>
    <property type="match status" value="1"/>
</dbReference>
<name>A0A9N9V594_9HYPO</name>